<dbReference type="SMART" id="SM00357">
    <property type="entry name" value="CSP"/>
    <property type="match status" value="1"/>
</dbReference>
<dbReference type="PROSITE" id="PS01129">
    <property type="entry name" value="PSI_RLU"/>
    <property type="match status" value="1"/>
</dbReference>
<feature type="domain" description="CSD" evidence="2">
    <location>
        <begin position="275"/>
        <end position="341"/>
    </location>
</feature>
<feature type="region of interest" description="Disordered" evidence="1">
    <location>
        <begin position="334"/>
        <end position="384"/>
    </location>
</feature>
<reference evidence="3" key="1">
    <citation type="submission" date="2021-01" db="EMBL/GenBank/DDBJ databases">
        <authorList>
            <person name="Corre E."/>
            <person name="Pelletier E."/>
            <person name="Niang G."/>
            <person name="Scheremetjew M."/>
            <person name="Finn R."/>
            <person name="Kale V."/>
            <person name="Holt S."/>
            <person name="Cochrane G."/>
            <person name="Meng A."/>
            <person name="Brown T."/>
            <person name="Cohen L."/>
        </authorList>
    </citation>
    <scope>NUCLEOTIDE SEQUENCE</scope>
    <source>
        <strain evidence="3">PLY182g</strain>
    </source>
</reference>
<dbReference type="InterPro" id="IPR006145">
    <property type="entry name" value="PsdUridine_synth_RsuA/RluA"/>
</dbReference>
<dbReference type="SUPFAM" id="SSF55120">
    <property type="entry name" value="Pseudouridine synthase"/>
    <property type="match status" value="1"/>
</dbReference>
<dbReference type="GO" id="GO:0001522">
    <property type="term" value="P:pseudouridine synthesis"/>
    <property type="evidence" value="ECO:0007669"/>
    <property type="project" value="InterPro"/>
</dbReference>
<sequence>MMLTSFLVSKPCLTGRMHNYHGQRCASACMSDIVLHEGDGWLAVNKPRGMVVHDGQSSLVAALEAAGYKGVSPCHRLDADTSGVMLCSQRPDVKARITASLAEPRTLKQYQGVVKGKLLGSGTWDQPISPKAEGRKNPRGISATRVPAVTDYAALAEHEHLTVTSFVLRTGRTHQIRKHAACNKHPILGDTRYGPGSTHAAFDGMALHAARLRIAIDGTTHHFEAPLPAAWDELLSPFGSLESLVMPEMSDNALLASGVTPPGEGAAVDGNDALRHSGEVAYWNRKGYGFIKREGMGLENIYVHQRSIVGDGFRSLLKGEDVVFSVGTMPDGKLEARRVTGPGGRPVVGQPREAEQPRALRGPPRGGIRAPTKRKAAGPVPPGV</sequence>
<dbReference type="GO" id="GO:0009982">
    <property type="term" value="F:pseudouridine synthase activity"/>
    <property type="evidence" value="ECO:0007669"/>
    <property type="project" value="InterPro"/>
</dbReference>
<evidence type="ECO:0000259" key="2">
    <source>
        <dbReference type="PROSITE" id="PS51857"/>
    </source>
</evidence>
<dbReference type="SUPFAM" id="SSF50249">
    <property type="entry name" value="Nucleic acid-binding proteins"/>
    <property type="match status" value="1"/>
</dbReference>
<gene>
    <name evidence="3" type="ORF">CPEL01642_LOCUS16722</name>
</gene>
<dbReference type="EMBL" id="HBEY01035039">
    <property type="protein sequence ID" value="CAD8613342.1"/>
    <property type="molecule type" value="Transcribed_RNA"/>
</dbReference>
<accession>A0A7S0Q6T4</accession>
<dbReference type="Gene3D" id="2.40.50.140">
    <property type="entry name" value="Nucleic acid-binding proteins"/>
    <property type="match status" value="1"/>
</dbReference>
<evidence type="ECO:0000313" key="3">
    <source>
        <dbReference type="EMBL" id="CAD8613342.1"/>
    </source>
</evidence>
<dbReference type="PANTHER" id="PTHR21600">
    <property type="entry name" value="MITOCHONDRIAL RNA PSEUDOURIDINE SYNTHASE"/>
    <property type="match status" value="1"/>
</dbReference>
<dbReference type="InterPro" id="IPR012340">
    <property type="entry name" value="NA-bd_OB-fold"/>
</dbReference>
<proteinExistence type="predicted"/>
<dbReference type="InterPro" id="IPR002059">
    <property type="entry name" value="CSP_DNA-bd"/>
</dbReference>
<dbReference type="InterPro" id="IPR050188">
    <property type="entry name" value="RluA_PseudoU_synthase"/>
</dbReference>
<dbReference type="GO" id="GO:0003723">
    <property type="term" value="F:RNA binding"/>
    <property type="evidence" value="ECO:0007669"/>
    <property type="project" value="InterPro"/>
</dbReference>
<dbReference type="Gene3D" id="3.30.2350.10">
    <property type="entry name" value="Pseudouridine synthase"/>
    <property type="match status" value="1"/>
</dbReference>
<dbReference type="CDD" id="cd02869">
    <property type="entry name" value="PseudoU_synth_RluA_like"/>
    <property type="match status" value="1"/>
</dbReference>
<evidence type="ECO:0000256" key="1">
    <source>
        <dbReference type="SAM" id="MobiDB-lite"/>
    </source>
</evidence>
<protein>
    <recommendedName>
        <fullName evidence="2">CSD domain-containing protein</fullName>
    </recommendedName>
</protein>
<dbReference type="AlphaFoldDB" id="A0A7S0Q6T4"/>
<name>A0A7S0Q6T4_9EUKA</name>
<dbReference type="Pfam" id="PF00849">
    <property type="entry name" value="PseudoU_synth_2"/>
    <property type="match status" value="1"/>
</dbReference>
<dbReference type="InterPro" id="IPR020103">
    <property type="entry name" value="PsdUridine_synth_cat_dom_sf"/>
</dbReference>
<dbReference type="PROSITE" id="PS51857">
    <property type="entry name" value="CSD_2"/>
    <property type="match status" value="1"/>
</dbReference>
<dbReference type="Pfam" id="PF00313">
    <property type="entry name" value="CSD"/>
    <property type="match status" value="1"/>
</dbReference>
<dbReference type="InterPro" id="IPR006224">
    <property type="entry name" value="PsdUridine_synth_RluA-like_CS"/>
</dbReference>
<dbReference type="InterPro" id="IPR011129">
    <property type="entry name" value="CSD"/>
</dbReference>
<organism evidence="3">
    <name type="scientific">Coccolithus braarudii</name>
    <dbReference type="NCBI Taxonomy" id="221442"/>
    <lineage>
        <taxon>Eukaryota</taxon>
        <taxon>Haptista</taxon>
        <taxon>Haptophyta</taxon>
        <taxon>Prymnesiophyceae</taxon>
        <taxon>Coccolithales</taxon>
        <taxon>Coccolithaceae</taxon>
        <taxon>Coccolithus</taxon>
    </lineage>
</organism>